<dbReference type="Gene3D" id="2.60.40.1840">
    <property type="match status" value="1"/>
</dbReference>
<dbReference type="PANTHER" id="PTHR46322">
    <property type="entry name" value="PUROMYCIN-SENSITIVE AMINOPEPTIDASE"/>
    <property type="match status" value="1"/>
</dbReference>
<evidence type="ECO:0000256" key="1">
    <source>
        <dbReference type="ARBA" id="ARBA00022438"/>
    </source>
</evidence>
<dbReference type="InterPro" id="IPR012779">
    <property type="entry name" value="Peptidase_M1_pepN"/>
</dbReference>
<protein>
    <recommendedName>
        <fullName evidence="6">Aminopeptidase N</fullName>
    </recommendedName>
</protein>
<dbReference type="InterPro" id="IPR038438">
    <property type="entry name" value="PepN_Ig-like_sf"/>
</dbReference>
<evidence type="ECO:0000259" key="4">
    <source>
        <dbReference type="Pfam" id="PF17432"/>
    </source>
</evidence>
<dbReference type="SUPFAM" id="SSF55486">
    <property type="entry name" value="Metalloproteases ('zincins'), catalytic domain"/>
    <property type="match status" value="1"/>
</dbReference>
<dbReference type="EMBL" id="HBEN01013598">
    <property type="protein sequence ID" value="CAD8449780.1"/>
    <property type="molecule type" value="Transcribed_RNA"/>
</dbReference>
<dbReference type="Pfam" id="PF11940">
    <property type="entry name" value="DUF3458"/>
    <property type="match status" value="1"/>
</dbReference>
<dbReference type="GO" id="GO:0008237">
    <property type="term" value="F:metallopeptidase activity"/>
    <property type="evidence" value="ECO:0007669"/>
    <property type="project" value="InterPro"/>
</dbReference>
<gene>
    <name evidence="5" type="ORF">MSP1401_LOCUS11319</name>
</gene>
<dbReference type="InterPro" id="IPR027268">
    <property type="entry name" value="Peptidase_M4/M1_CTD_sf"/>
</dbReference>
<dbReference type="InterPro" id="IPR037144">
    <property type="entry name" value="Peptidase_M1_pepN_C_sf"/>
</dbReference>
<dbReference type="InterPro" id="IPR024601">
    <property type="entry name" value="Peptidase_M1_pepN_C"/>
</dbReference>
<reference evidence="5" key="1">
    <citation type="submission" date="2021-01" db="EMBL/GenBank/DDBJ databases">
        <authorList>
            <person name="Corre E."/>
            <person name="Pelletier E."/>
            <person name="Niang G."/>
            <person name="Scheremetjew M."/>
            <person name="Finn R."/>
            <person name="Kale V."/>
            <person name="Holt S."/>
            <person name="Cochrane G."/>
            <person name="Meng A."/>
            <person name="Brown T."/>
            <person name="Cohen L."/>
        </authorList>
    </citation>
    <scope>NUCLEOTIDE SEQUENCE</scope>
    <source>
        <strain evidence="5">CCAC1681</strain>
    </source>
</reference>
<keyword evidence="1" id="KW-0378">Hydrolase</keyword>
<evidence type="ECO:0000259" key="3">
    <source>
        <dbReference type="Pfam" id="PF11940"/>
    </source>
</evidence>
<accession>A0A7S0DCG8</accession>
<sequence>MKIDNFYTLTVYEKGAEVIRVYHTLLGETGFRKGMDLYFERHDGCAVTCDDFFASMRDANEDVDIEALHNWYHQAGTPSVRCERRFDAASKTFFLTLEQVLPKTPDEHGSDAKVAQLIPVTVGLLDAATGSDIDIRAPDRGGRVEIAVVDGSESGKVGRGSRVAFPASSNGSSSDDPSTSVVLVLSAMKATFAFKTVGAPDGASVEPFAAGEPLPSLLRNFSAPVAMTVVPPFDTKESVFFFAHDSDPFNRWEAAQTMARGIICRAYKTAAASISDTISDADYDGAQCDFASIIVSDEAWPAFAGACASIVDDAANDKVDRAWAEEALSFPGVAALLREVAPANPVLVHRTRSAFVKAFAKHCVVPLKRALLTCEKESHAAKDAGEAYDIDEKQTARRSLRAYCLAALASLDVESAKAVDFDAAHVLRDAYDGAQNMTETVSVLNALAKVDALNDDDANGVLRATFKRFLETWKDDANVSCTYLSSVAQLSAYVSDVVADDATQNESASANPALANVSAVCENSNDAFSNVYDAKVPNKFYALIGGFARGNVCGFHALDGRGYDFVVEKLLEMDKINAIAASRLAKPFTEWRLYDPRRALMMRLCLEKILAAKPSPNMFEICTKSLAAE</sequence>
<dbReference type="PANTHER" id="PTHR46322:SF1">
    <property type="entry name" value="PUROMYCIN-SENSITIVE AMINOPEPTIDASE"/>
    <property type="match status" value="1"/>
</dbReference>
<dbReference type="Pfam" id="PF17432">
    <property type="entry name" value="DUF3458_C"/>
    <property type="match status" value="1"/>
</dbReference>
<dbReference type="Gene3D" id="1.10.390.10">
    <property type="entry name" value="Neutral Protease Domain 2"/>
    <property type="match status" value="1"/>
</dbReference>
<feature type="domain" description="Peptidase M1 membrane alanine aminopeptidase" evidence="2">
    <location>
        <begin position="2"/>
        <end position="68"/>
    </location>
</feature>
<evidence type="ECO:0000313" key="5">
    <source>
        <dbReference type="EMBL" id="CAD8449780.1"/>
    </source>
</evidence>
<keyword evidence="1" id="KW-0031">Aminopeptidase</keyword>
<keyword evidence="1" id="KW-0645">Protease</keyword>
<dbReference type="InterPro" id="IPR035414">
    <property type="entry name" value="Peptidase_M1_pepN_Ig-like"/>
</dbReference>
<name>A0A7S0DCG8_MICPS</name>
<dbReference type="GO" id="GO:0008270">
    <property type="term" value="F:zinc ion binding"/>
    <property type="evidence" value="ECO:0007669"/>
    <property type="project" value="InterPro"/>
</dbReference>
<dbReference type="Gene3D" id="1.25.50.10">
    <property type="entry name" value="Peptidase M1, alanyl aminopeptidase, C-terminal domain"/>
    <property type="match status" value="1"/>
</dbReference>
<feature type="domain" description="Peptidase M1 alanyl aminopeptidase C-terminal" evidence="4">
    <location>
        <begin position="236"/>
        <end position="627"/>
    </location>
</feature>
<dbReference type="Pfam" id="PF01433">
    <property type="entry name" value="Peptidase_M1"/>
    <property type="match status" value="1"/>
</dbReference>
<proteinExistence type="predicted"/>
<dbReference type="GO" id="GO:0004177">
    <property type="term" value="F:aminopeptidase activity"/>
    <property type="evidence" value="ECO:0007669"/>
    <property type="project" value="UniProtKB-KW"/>
</dbReference>
<dbReference type="AlphaFoldDB" id="A0A7S0DCG8"/>
<feature type="domain" description="Peptidase M1 alanyl aminopeptidase Ig-like fold" evidence="3">
    <location>
        <begin position="76"/>
        <end position="227"/>
    </location>
</feature>
<evidence type="ECO:0008006" key="6">
    <source>
        <dbReference type="Google" id="ProtNLM"/>
    </source>
</evidence>
<organism evidence="5">
    <name type="scientific">Micromonas pusilla</name>
    <name type="common">Picoplanktonic green alga</name>
    <name type="synonym">Chromulina pusilla</name>
    <dbReference type="NCBI Taxonomy" id="38833"/>
    <lineage>
        <taxon>Eukaryota</taxon>
        <taxon>Viridiplantae</taxon>
        <taxon>Chlorophyta</taxon>
        <taxon>Mamiellophyceae</taxon>
        <taxon>Mamiellales</taxon>
        <taxon>Mamiellaceae</taxon>
        <taxon>Micromonas</taxon>
    </lineage>
</organism>
<dbReference type="InterPro" id="IPR014782">
    <property type="entry name" value="Peptidase_M1_dom"/>
</dbReference>
<evidence type="ECO:0000259" key="2">
    <source>
        <dbReference type="Pfam" id="PF01433"/>
    </source>
</evidence>